<accession>A0ABM8TX11</accession>
<gene>
    <name evidence="1" type="ORF">LMG26411_08175</name>
</gene>
<name>A0ABM8TX11_9BURK</name>
<evidence type="ECO:0008006" key="3">
    <source>
        <dbReference type="Google" id="ProtNLM"/>
    </source>
</evidence>
<dbReference type="Proteomes" id="UP000672657">
    <property type="component" value="Unassembled WGS sequence"/>
</dbReference>
<organism evidence="1 2">
    <name type="scientific">Cupriavidus numazuensis</name>
    <dbReference type="NCBI Taxonomy" id="221992"/>
    <lineage>
        <taxon>Bacteria</taxon>
        <taxon>Pseudomonadati</taxon>
        <taxon>Pseudomonadota</taxon>
        <taxon>Betaproteobacteria</taxon>
        <taxon>Burkholderiales</taxon>
        <taxon>Burkholderiaceae</taxon>
        <taxon>Cupriavidus</taxon>
    </lineage>
</organism>
<sequence>MKAILIAVAVSVGLVGCNQEQASIAPASSPAASLLGNAAQAAPSSRATGQAQVSWDGPFGLRMGLSKAEVRAALSVMQETSDTIVLGTVPKPYPLFEAYGLIFGTPGLCKVLGLATNLQTDSGGFAARQRIDALASELEARYGKPYKKDFLMAGSIWKEPQEWVTALRKQERYYGYFWSKASGAKLPAEIDSIGLNTTADQRDRVQVTLGYEFTNFSECLKETKAKEQAGL</sequence>
<protein>
    <recommendedName>
        <fullName evidence="3">Lipoprotein</fullName>
    </recommendedName>
</protein>
<comment type="caution">
    <text evidence="1">The sequence shown here is derived from an EMBL/GenBank/DDBJ whole genome shotgun (WGS) entry which is preliminary data.</text>
</comment>
<evidence type="ECO:0000313" key="1">
    <source>
        <dbReference type="EMBL" id="CAG2161350.1"/>
    </source>
</evidence>
<proteinExistence type="predicted"/>
<dbReference type="PROSITE" id="PS51257">
    <property type="entry name" value="PROKAR_LIPOPROTEIN"/>
    <property type="match status" value="1"/>
</dbReference>
<reference evidence="1 2" key="1">
    <citation type="submission" date="2021-03" db="EMBL/GenBank/DDBJ databases">
        <authorList>
            <person name="Peeters C."/>
        </authorList>
    </citation>
    <scope>NUCLEOTIDE SEQUENCE [LARGE SCALE GENOMIC DNA]</scope>
    <source>
        <strain evidence="1 2">LMG 26411</strain>
    </source>
</reference>
<dbReference type="EMBL" id="CAJPVI010000132">
    <property type="protein sequence ID" value="CAG2161350.1"/>
    <property type="molecule type" value="Genomic_DNA"/>
</dbReference>
<evidence type="ECO:0000313" key="2">
    <source>
        <dbReference type="Proteomes" id="UP000672657"/>
    </source>
</evidence>
<dbReference type="RefSeq" id="WP_211958851.1">
    <property type="nucleotide sequence ID" value="NZ_CAJPVI010000132.1"/>
</dbReference>
<keyword evidence="2" id="KW-1185">Reference proteome</keyword>